<name>A0A2S6CK84_9PEZI</name>
<keyword evidence="3" id="KW-1185">Reference proteome</keyword>
<proteinExistence type="predicted"/>
<evidence type="ECO:0000313" key="3">
    <source>
        <dbReference type="Proteomes" id="UP000237631"/>
    </source>
</evidence>
<reference evidence="3" key="1">
    <citation type="journal article" date="2017" name="bioRxiv">
        <title>Conservation of a gene cluster reveals novel cercosporin biosynthetic mechanisms and extends production to the genus Colletotrichum.</title>
        <authorList>
            <person name="de Jonge R."/>
            <person name="Ebert M.K."/>
            <person name="Huitt-Roehl C.R."/>
            <person name="Pal P."/>
            <person name="Suttle J.C."/>
            <person name="Spanner R.E."/>
            <person name="Neubauer J.D."/>
            <person name="Jurick W.M.II."/>
            <person name="Stott K.A."/>
            <person name="Secor G.A."/>
            <person name="Thomma B.P.H.J."/>
            <person name="Van de Peer Y."/>
            <person name="Townsend C.A."/>
            <person name="Bolton M.D."/>
        </authorList>
    </citation>
    <scope>NUCLEOTIDE SEQUENCE [LARGE SCALE GENOMIC DNA]</scope>
    <source>
        <strain evidence="3">CBS538.71</strain>
    </source>
</reference>
<comment type="caution">
    <text evidence="2">The sequence shown here is derived from an EMBL/GenBank/DDBJ whole genome shotgun (WGS) entry which is preliminary data.</text>
</comment>
<protein>
    <submittedName>
        <fullName evidence="2">Uncharacterized protein</fullName>
    </submittedName>
</protein>
<feature type="region of interest" description="Disordered" evidence="1">
    <location>
        <begin position="151"/>
        <end position="175"/>
    </location>
</feature>
<gene>
    <name evidence="2" type="ORF">CBER1_03116</name>
</gene>
<sequence>MSLVNTSTLRSTQHTAKQVQINRNPLRNWFLNFAGNFATRALDRVETRVILVVQEVGRQNFNAAPVHQRIELWYKLFEMYQIGTPSGFFGDKAARSSDLTAVLSKQCPQTQAQQAWRHHVRHLIAMLCEGMMLWVVSLLDENSEDVVKVARTQKERVPGNDENRLDPAEPSSAAR</sequence>
<organism evidence="2 3">
    <name type="scientific">Cercospora berteroae</name>
    <dbReference type="NCBI Taxonomy" id="357750"/>
    <lineage>
        <taxon>Eukaryota</taxon>
        <taxon>Fungi</taxon>
        <taxon>Dikarya</taxon>
        <taxon>Ascomycota</taxon>
        <taxon>Pezizomycotina</taxon>
        <taxon>Dothideomycetes</taxon>
        <taxon>Dothideomycetidae</taxon>
        <taxon>Mycosphaerellales</taxon>
        <taxon>Mycosphaerellaceae</taxon>
        <taxon>Cercospora</taxon>
    </lineage>
</organism>
<dbReference type="EMBL" id="PNEN01000313">
    <property type="protein sequence ID" value="PPJ60135.1"/>
    <property type="molecule type" value="Genomic_DNA"/>
</dbReference>
<dbReference type="OrthoDB" id="10352951at2759"/>
<accession>A0A2S6CK84</accession>
<evidence type="ECO:0000313" key="2">
    <source>
        <dbReference type="EMBL" id="PPJ60135.1"/>
    </source>
</evidence>
<feature type="compositionally biased region" description="Basic and acidic residues" evidence="1">
    <location>
        <begin position="151"/>
        <end position="167"/>
    </location>
</feature>
<evidence type="ECO:0000256" key="1">
    <source>
        <dbReference type="SAM" id="MobiDB-lite"/>
    </source>
</evidence>
<dbReference type="AlphaFoldDB" id="A0A2S6CK84"/>
<dbReference type="Proteomes" id="UP000237631">
    <property type="component" value="Unassembled WGS sequence"/>
</dbReference>